<dbReference type="GO" id="GO:0004568">
    <property type="term" value="F:chitinase activity"/>
    <property type="evidence" value="ECO:0007669"/>
    <property type="project" value="InterPro"/>
</dbReference>
<dbReference type="GO" id="GO:0016998">
    <property type="term" value="P:cell wall macromolecule catabolic process"/>
    <property type="evidence" value="ECO:0007669"/>
    <property type="project" value="InterPro"/>
</dbReference>
<dbReference type="Pfam" id="PF00182">
    <property type="entry name" value="Glyco_hydro_19"/>
    <property type="match status" value="1"/>
</dbReference>
<dbReference type="Proteomes" id="UP000517523">
    <property type="component" value="Unassembled WGS sequence"/>
</dbReference>
<evidence type="ECO:0000259" key="4">
    <source>
        <dbReference type="Pfam" id="PF25490"/>
    </source>
</evidence>
<dbReference type="EMBL" id="JACHXJ010000006">
    <property type="protein sequence ID" value="MBB3131293.1"/>
    <property type="molecule type" value="Genomic_DNA"/>
</dbReference>
<dbReference type="PANTHER" id="PTHR22595">
    <property type="entry name" value="CHITINASE-RELATED"/>
    <property type="match status" value="1"/>
</dbReference>
<dbReference type="InterPro" id="IPR057232">
    <property type="entry name" value="DUF7910"/>
</dbReference>
<dbReference type="GO" id="GO:0006952">
    <property type="term" value="P:defense response"/>
    <property type="evidence" value="ECO:0007669"/>
    <property type="project" value="UniProtKB-KW"/>
</dbReference>
<dbReference type="SUPFAM" id="SSF53955">
    <property type="entry name" value="Lysozyme-like"/>
    <property type="match status" value="1"/>
</dbReference>
<dbReference type="AlphaFoldDB" id="A0A839TXS7"/>
<dbReference type="GO" id="GO:0006032">
    <property type="term" value="P:chitin catabolic process"/>
    <property type="evidence" value="ECO:0007669"/>
    <property type="project" value="InterPro"/>
</dbReference>
<evidence type="ECO:0000313" key="5">
    <source>
        <dbReference type="EMBL" id="MBB3131293.1"/>
    </source>
</evidence>
<reference evidence="5 6" key="1">
    <citation type="submission" date="2020-08" db="EMBL/GenBank/DDBJ databases">
        <title>Genomic Encyclopedia of Type Strains, Phase III (KMG-III): the genomes of soil and plant-associated and newly described type strains.</title>
        <authorList>
            <person name="Whitman W."/>
        </authorList>
    </citation>
    <scope>NUCLEOTIDE SEQUENCE [LARGE SCALE GENOMIC DNA]</scope>
    <source>
        <strain evidence="5 6">CECT 5831</strain>
    </source>
</reference>
<evidence type="ECO:0000256" key="1">
    <source>
        <dbReference type="ARBA" id="ARBA00022821"/>
    </source>
</evidence>
<gene>
    <name evidence="5" type="ORF">FHS19_006013</name>
</gene>
<evidence type="ECO:0000313" key="6">
    <source>
        <dbReference type="Proteomes" id="UP000517523"/>
    </source>
</evidence>
<dbReference type="InterPro" id="IPR023346">
    <property type="entry name" value="Lysozyme-like_dom_sf"/>
</dbReference>
<dbReference type="Gene3D" id="1.10.530.10">
    <property type="match status" value="1"/>
</dbReference>
<dbReference type="InterPro" id="IPR008999">
    <property type="entry name" value="Actin-crosslinking"/>
</dbReference>
<feature type="domain" description="Glycoside hydrolase family 19 catalytic" evidence="3">
    <location>
        <begin position="147"/>
        <end position="348"/>
    </location>
</feature>
<comment type="caution">
    <text evidence="5">The sequence shown here is derived from an EMBL/GenBank/DDBJ whole genome shotgun (WGS) entry which is preliminary data.</text>
</comment>
<name>A0A839TXS7_9BACL</name>
<dbReference type="Gene3D" id="2.80.10.50">
    <property type="match status" value="1"/>
</dbReference>
<proteinExistence type="predicted"/>
<dbReference type="InterPro" id="IPR000726">
    <property type="entry name" value="Glyco_hydro_19_cat"/>
</dbReference>
<dbReference type="CDD" id="cd00257">
    <property type="entry name" value="beta-trefoil_FSCN-like"/>
    <property type="match status" value="1"/>
</dbReference>
<feature type="domain" description="DUF7910" evidence="4">
    <location>
        <begin position="2"/>
        <end position="84"/>
    </location>
</feature>
<dbReference type="SUPFAM" id="SSF50405">
    <property type="entry name" value="Actin-crosslinking proteins"/>
    <property type="match status" value="1"/>
</dbReference>
<evidence type="ECO:0000259" key="3">
    <source>
        <dbReference type="Pfam" id="PF00182"/>
    </source>
</evidence>
<sequence length="348" mass="37324">MQTQIKSAFNNQFVSAENQGASPLVANRGTAQQWETFNVINNSDGTISFQSLANNKYVTADLNQETKLIARATEIQAWEKFRRIDRGNGKVALQALANNQYVSADFNKGGVLYANRPSASGWEEFVIAAGSGSGTAPSAPATGGFVVSEQQFNQIYPNRNGFYTYSGLTAALGAYPGFTKTGSATTQKQEAAAFLANVYHETGGCYYIVEQNTANYSHYSDPGNTRYPSAPGKQYYGRGPIQISWNYNYGAAGEALGLPLLANPDLVAQDASVAWKTGLWFWNTQTGAGSMTCHDAMVNGRGFGETIRTINGALECNRGGGGPVQSRVEQYKRICGILGVEPGGNLSC</sequence>
<dbReference type="CDD" id="cd00325">
    <property type="entry name" value="chitinase_GH19"/>
    <property type="match status" value="1"/>
</dbReference>
<dbReference type="PANTHER" id="PTHR22595:SF79">
    <property type="entry name" value="CHITINASE 12"/>
    <property type="match status" value="1"/>
</dbReference>
<dbReference type="Gene3D" id="3.30.20.10">
    <property type="entry name" value="Endochitinase, domain 2"/>
    <property type="match status" value="1"/>
</dbReference>
<dbReference type="RefSeq" id="WP_183586001.1">
    <property type="nucleotide sequence ID" value="NZ_JACHXJ010000006.1"/>
</dbReference>
<protein>
    <submittedName>
        <fullName evidence="5">Putative chitinase</fullName>
    </submittedName>
</protein>
<evidence type="ECO:0000256" key="2">
    <source>
        <dbReference type="ARBA" id="ARBA00023157"/>
    </source>
</evidence>
<dbReference type="Pfam" id="PF25490">
    <property type="entry name" value="DUF7910"/>
    <property type="match status" value="1"/>
</dbReference>
<organism evidence="5 6">
    <name type="scientific">Paenibacillus rhizosphaerae</name>
    <dbReference type="NCBI Taxonomy" id="297318"/>
    <lineage>
        <taxon>Bacteria</taxon>
        <taxon>Bacillati</taxon>
        <taxon>Bacillota</taxon>
        <taxon>Bacilli</taxon>
        <taxon>Bacillales</taxon>
        <taxon>Paenibacillaceae</taxon>
        <taxon>Paenibacillus</taxon>
    </lineage>
</organism>
<dbReference type="FunFam" id="3.30.20.10:FF:000001">
    <property type="entry name" value="Endochitinase (Chitinase)"/>
    <property type="match status" value="1"/>
</dbReference>
<keyword evidence="2" id="KW-1015">Disulfide bond</keyword>
<keyword evidence="1" id="KW-0611">Plant defense</keyword>
<accession>A0A839TXS7</accession>